<dbReference type="PANTHER" id="PTHR18935:SF8">
    <property type="entry name" value="GOLGIN SUBFAMILY A MEMBER 4-LIKE ISOFORM X1"/>
    <property type="match status" value="1"/>
</dbReference>
<evidence type="ECO:0000256" key="2">
    <source>
        <dbReference type="ARBA" id="ARBA00022443"/>
    </source>
</evidence>
<feature type="domain" description="SH3" evidence="7">
    <location>
        <begin position="3683"/>
        <end position="3750"/>
    </location>
</feature>
<evidence type="ECO:0000313" key="10">
    <source>
        <dbReference type="RefSeq" id="XP_013405946.1"/>
    </source>
</evidence>
<dbReference type="InterPro" id="IPR031994">
    <property type="entry name" value="JAKMIP_C"/>
</dbReference>
<dbReference type="Proteomes" id="UP000085678">
    <property type="component" value="Unplaced"/>
</dbReference>
<feature type="coiled-coil region" evidence="5">
    <location>
        <begin position="277"/>
        <end position="353"/>
    </location>
</feature>
<dbReference type="Pfam" id="PF07653">
    <property type="entry name" value="SH3_2"/>
    <property type="match status" value="2"/>
</dbReference>
<feature type="coiled-coil region" evidence="5">
    <location>
        <begin position="2555"/>
        <end position="2612"/>
    </location>
</feature>
<feature type="compositionally biased region" description="Basic residues" evidence="6">
    <location>
        <begin position="3286"/>
        <end position="3298"/>
    </location>
</feature>
<dbReference type="RefSeq" id="XP_013405946.1">
    <property type="nucleotide sequence ID" value="XM_013550492.2"/>
</dbReference>
<feature type="compositionally biased region" description="Basic and acidic residues" evidence="6">
    <location>
        <begin position="2990"/>
        <end position="3001"/>
    </location>
</feature>
<feature type="region of interest" description="Disordered" evidence="6">
    <location>
        <begin position="2781"/>
        <end position="2857"/>
    </location>
</feature>
<feature type="region of interest" description="Disordered" evidence="6">
    <location>
        <begin position="2976"/>
        <end position="3001"/>
    </location>
</feature>
<feature type="coiled-coil region" evidence="5">
    <location>
        <begin position="2490"/>
        <end position="2524"/>
    </location>
</feature>
<feature type="coiled-coil region" evidence="5">
    <location>
        <begin position="1837"/>
        <end position="1871"/>
    </location>
</feature>
<feature type="region of interest" description="Disordered" evidence="6">
    <location>
        <begin position="3179"/>
        <end position="3226"/>
    </location>
</feature>
<feature type="coiled-coil region" evidence="5">
    <location>
        <begin position="1254"/>
        <end position="1306"/>
    </location>
</feature>
<feature type="region of interest" description="Disordered" evidence="6">
    <location>
        <begin position="2738"/>
        <end position="2767"/>
    </location>
</feature>
<dbReference type="InterPro" id="IPR003961">
    <property type="entry name" value="FN3_dom"/>
</dbReference>
<feature type="compositionally biased region" description="Basic and acidic residues" evidence="6">
    <location>
        <begin position="3179"/>
        <end position="3193"/>
    </location>
</feature>
<dbReference type="Pfam" id="PF16034">
    <property type="entry name" value="JAKMIP_CC3"/>
    <property type="match status" value="1"/>
</dbReference>
<evidence type="ECO:0000259" key="7">
    <source>
        <dbReference type="PROSITE" id="PS50002"/>
    </source>
</evidence>
<feature type="compositionally biased region" description="Pro residues" evidence="6">
    <location>
        <begin position="2833"/>
        <end position="2850"/>
    </location>
</feature>
<feature type="compositionally biased region" description="Basic and acidic residues" evidence="6">
    <location>
        <begin position="3793"/>
        <end position="3803"/>
    </location>
</feature>
<feature type="region of interest" description="Disordered" evidence="6">
    <location>
        <begin position="3257"/>
        <end position="3305"/>
    </location>
</feature>
<feature type="compositionally biased region" description="Basic and acidic residues" evidence="6">
    <location>
        <begin position="165"/>
        <end position="185"/>
    </location>
</feature>
<feature type="compositionally biased region" description="Basic and acidic residues" evidence="6">
    <location>
        <begin position="2032"/>
        <end position="2041"/>
    </location>
</feature>
<evidence type="ECO:0000256" key="5">
    <source>
        <dbReference type="SAM" id="Coils"/>
    </source>
</evidence>
<evidence type="ECO:0000256" key="6">
    <source>
        <dbReference type="SAM" id="MobiDB-lite"/>
    </source>
</evidence>
<feature type="compositionally biased region" description="Polar residues" evidence="6">
    <location>
        <begin position="921"/>
        <end position="940"/>
    </location>
</feature>
<dbReference type="InterPro" id="IPR013783">
    <property type="entry name" value="Ig-like_fold"/>
</dbReference>
<dbReference type="InterPro" id="IPR001452">
    <property type="entry name" value="SH3_domain"/>
</dbReference>
<feature type="coiled-coil region" evidence="5">
    <location>
        <begin position="483"/>
        <end position="614"/>
    </location>
</feature>
<feature type="compositionally biased region" description="Low complexity" evidence="6">
    <location>
        <begin position="3194"/>
        <end position="3203"/>
    </location>
</feature>
<feature type="coiled-coil region" evidence="5">
    <location>
        <begin position="687"/>
        <end position="913"/>
    </location>
</feature>
<proteinExistence type="inferred from homology"/>
<feature type="region of interest" description="Disordered" evidence="6">
    <location>
        <begin position="238"/>
        <end position="274"/>
    </location>
</feature>
<evidence type="ECO:0000256" key="3">
    <source>
        <dbReference type="ARBA" id="ARBA00023054"/>
    </source>
</evidence>
<feature type="region of interest" description="Disordered" evidence="6">
    <location>
        <begin position="3462"/>
        <end position="3555"/>
    </location>
</feature>
<feature type="region of interest" description="Disordered" evidence="6">
    <location>
        <begin position="160"/>
        <end position="185"/>
    </location>
</feature>
<feature type="compositionally biased region" description="Polar residues" evidence="6">
    <location>
        <begin position="3532"/>
        <end position="3545"/>
    </location>
</feature>
<feature type="compositionally biased region" description="Polar residues" evidence="6">
    <location>
        <begin position="245"/>
        <end position="255"/>
    </location>
</feature>
<dbReference type="PROSITE" id="PS50002">
    <property type="entry name" value="SH3"/>
    <property type="match status" value="2"/>
</dbReference>
<evidence type="ECO:0000256" key="4">
    <source>
        <dbReference type="PROSITE-ProRule" id="PRU00192"/>
    </source>
</evidence>
<feature type="compositionally biased region" description="Polar residues" evidence="6">
    <location>
        <begin position="3478"/>
        <end position="3495"/>
    </location>
</feature>
<comment type="similarity">
    <text evidence="1">Belongs to the JAKMIP family.</text>
</comment>
<dbReference type="InterPro" id="IPR036028">
    <property type="entry name" value="SH3-like_dom_sf"/>
</dbReference>
<feature type="domain" description="Fibronectin type-III" evidence="8">
    <location>
        <begin position="3550"/>
        <end position="3646"/>
    </location>
</feature>
<organism evidence="9 10">
    <name type="scientific">Lingula anatina</name>
    <name type="common">Brachiopod</name>
    <name type="synonym">Lingula unguis</name>
    <dbReference type="NCBI Taxonomy" id="7574"/>
    <lineage>
        <taxon>Eukaryota</taxon>
        <taxon>Metazoa</taxon>
        <taxon>Spiralia</taxon>
        <taxon>Lophotrochozoa</taxon>
        <taxon>Brachiopoda</taxon>
        <taxon>Linguliformea</taxon>
        <taxon>Lingulata</taxon>
        <taxon>Lingulida</taxon>
        <taxon>Linguloidea</taxon>
        <taxon>Lingulidae</taxon>
        <taxon>Lingula</taxon>
    </lineage>
</organism>
<dbReference type="GO" id="GO:0008017">
    <property type="term" value="F:microtubule binding"/>
    <property type="evidence" value="ECO:0007669"/>
    <property type="project" value="InterPro"/>
</dbReference>
<feature type="compositionally biased region" description="Polar residues" evidence="6">
    <location>
        <begin position="2052"/>
        <end position="2066"/>
    </location>
</feature>
<dbReference type="Pfam" id="PF25523">
    <property type="entry name" value="Ig_RIMBP2"/>
    <property type="match status" value="1"/>
</dbReference>
<sequence>MAAKPKKNIPSGQDMSRSLSSSMSTMLSIETLTEQLKQTKSDLDRERGNVKQLQHEKIAEVKAAREQEQRKASIALGDLKTKLHQDKLKEFDALRQTLMKKYDHDMEKAVKLKEVEITRLEIENARIKAMSASDSPIKSQFKDQLDSERNKLLQEISDLKQSNKQLEESHETISEAERQRHSDLRKTKEDCEIEVAKIKRDLQQEIRKLVEELKTKDKLISGLEKDLGLQTGNYVRLQLERKSENSSPRTLSTPQPMDRDSEMSSSLDEGDKLRSKIGDLNSKIRKLEYKNAELVQEKAELLRRIHDLDKKWKPLQDRNKKFLEKNMELSSINRQLEEKIKVLTDDNNKLKSQMNVNKRRSLALSKQLLGNTGAGKTGGKMEALESLPAPSVELEDLRQQCLEHTKQINALKQACTEKDRKIEIIKHARQRSNTLRAQNKAAGIKETYYGYDEDSCSVDSEFSVASIPLDPQIEEEFWDDITREEFERNYQRLNKEHMELEKAYALLQKQQGSSHVDPQREHKLRTQLENDLLASQSKIEDLEKIVQGRGGDSSWVHEKQKMNEASLLLMQKIKEAEARNQLLKHELNESQEQNEVLEFRNLELEDKIEKLIEELKHSTPYHLPPVITEAGVLTVQHDSIGVMEVKVEELREKISDLKYDQDAALTPEEKLVLIQVQALLDVTEKKLNSMTAAQGTLRSRIKELEQEKADLLSAATGVSPDIVLEYEEVRNSLMEAEMKIQQLEKENEDLKQAEALYKYTDDFNQKSEARYKQEIERLKKQLASMLEGKAFESEYLQEKVEQLKAAEQRNQEAKRELEVLKQNNSELQDQLLNKQEEQSEAECDKDMNPMTQTLLHKISELENARRELTAQNDELQVKISGFTERYLQYEQNEQELTEKTIVLEEELEAARALLSEDGPTNRANNNQGDKTEQDTALSPSETKKLQQELKILRDYANSRELELQELHKENASLKSQLEENVKLLSTKEYDYDEEAGMEVEHDDDISIPQEQTKDNQENSSPTITKALVQDEQDGNSGNKKHSNGTDKEEEEDEIKLLQKKISDLTITQLTLKGRIHDLETSEAILRDTMEKMDRDEVDLRQQLRELRDSEHKNKDKLAERELTEQALEEKVKVLELAEQNAVEKQQALEEVNARLQEKLAQFEELEKDVTLVETLRDTIKKKEKSIRKLQDQIVALEDNNEILKEQLEQITQGDTDKIHVLEDKVQELQELNDRLVSGDTEALQTRSMVDSARVKELEASIQELETSKKALQEQLHQICEEKDDKIEKLHERIHMHEENEAKLSETLNEMEFKEKMMESKLSMSFGGGDSSFVVAQEQKYDRLESFESDISGQFHDMENRIHELEEEETKLKAKIDELEKAQVKSEEELRQKEKEISELGSKAEDVESSLQSKIESLTSEITSYEQQVQMLKVDIATNEKEHKAEIDKLHSTIESLKSSAKLTEDKELSSKIEESLIMKESVLKLDQEKAELSEMVTKLTSETESSRAKVQELESKEKDVLHQLLQLANFLGLPYDTSDSTCSKLCGSITQEVMTTKEKLSALEEEHEKLSSKLEAEQERMKELDLVAQSSKHEVQLEVTKVKQECSDLQEKLHSLEQTNIQLINKSKELETEKEAATSHYNELQMAAKLWDSEKEKLVQDCKKAIQKADLVESEKEKLQVQMEEMEKDAQTLRNKDDRRLKELENEEKSLLSKLSAFQDIENDLEAFKTISKQQTQELENKNRELTKAKGDLEEEVKNLELRNSDLLRSNLELRKMTAELEERILGLESLSETLNNKTATALSKATQMPEIEAQETEIVQHSFTAESPQSPHFKKVETLEDEIRHLQVQNNQLQEELAEVTARLEQEQQKPQTRDSRIKTADETAIGAPASLHKKVHQLEVETSAKSVQIEELEQHLTSLRTAVEQVISAADGQMSLEDINKFSTPVKAAPSSGDYEARLQDLVRSEADLKQRLAQMEKKEKTYSSPHFRASIQEMEEADSEYRSQITQLQEKVATMEAAEVRLKSKLKQTRKEIQRGSEAEESDDLSAEFGQSPSKRSKTSENASLLRQIDQLKDQIQEHRSKEEALNEKLASLQDGDGAVITELQDKVWELEAANKSLKRKIQLLEDDREQNPANLHLSSVTMLDTPEDILKQRIQELEKMDRHLRQQVMDLEQDREELHQIARKDKSLIHDLNVRIRELTLSERSLQLQASRYEDQENDLYAQIDRLEDRISDLEDQLQDARHAEKRLATSLNDSQFSLEEFENKADIQAVRIEELQEAELKLLTRLQEMEKEKIALQNSRDRLNIELEEMTNRETSLSNKIRTLENDNIVLEGKVVQLEYADSAAQDRIKDLERRNTDLENRNETALMKVHQLEETKANLKFEVSDLQIQLQEFQQEVEKAGDVESSLKKQIVTLQTTSRNMQDSLSDTSAREMELLNKLQEHEQHEAVLKEKIVALESSELKLKYKIQELGATVSTAENRVTSAKNLEEENHLLHRQIDDQQRKVRNLDQEIQTLNEKLVAYENPGKSNGFVRVLAKELSELRAQKAWVEEAEKTVTRLEKSEARLKETVQQLREGKDVCGHEGELKDLKDEVNRLKALEKETSSLHRVLLANRKAYDMLQDNYSKLRENFTILYQGVKSGDVKLENITLPPDIQSPDSNLTPRSQAIVDFVDQLPLEDIPLLSAVAPSMSSPAGPGVIEEMEWKQIENTNKSSTSKLAELSDLWGHIEKTTAVSSAPSESGPAPAVPSSKPPVIPGKATHADGSVIEDSFYLPSTQVPEGDVDSADEAPSLAEDIPLSGRGTPPLPKSKPPSPPTSGVTGSVSTPATPPKGYRPPVPPKPPTPSWLKRRSHIDQLNPDVILLERVHAKEIKDWETRVEGLEKKLKNQESELSLFKDSLPASGAKGASDLAMWKAKLRDRERQLEVKEKIVKDQRDQILKLEKELAEKRRELTFAQEEISRLDRLVRSKNLVGPDSPLPSLNRMQRERLADTGRTSEKNMLDWLETSREEHQLKKELQNKEQELFSKNIEIDQLNKKLKDKKEKVERLEAEMKQHKTPEKSGLKSREASPPDGSLSAKISPSRTEEDGQSVTAQAQLEAEQKELRIRLNNTLEELRDKKEELSKANNTMTPLRAKVTRLAKKCKQKDNLLHRAAKDMSNCGMHGRLVSKIEHELETSSNSSDRRSSEKFSSCSSSPPKKAKKSNTKSDSHEHQTTDDQTEMDSMMWSLDDHSDHSEETSVATASDFDDLPYTTRVKSKHGQLNNERMKRHPTEPRQKTSEKKRKSKHSKQKPHGGEDTDLFRAISDYRPELFSQSRHPNLELPLKEGELVQVLGPPDQDGYYETRLGGRVGLVPASYLQPVYTERTVDDSRRERSRPGELALPSHLDTSPEQILGMHSALEQAFHPGPYPIGHGFETGDNMVEQQLPVNLALSLSQSLQLPPPSIMNQNMSPFNQLQPQQQQTTNGQSSLGNYLQTVPSNDLVSPNGASLRNGLGPVDQQQAYSGLSGSNFPSNSNNADRRSNNSYHPTTRSRVSQRTAGNPDPPSQFSMEQILSDLSVLLSWQPPEMDEFGRNNDSIVKGYKILVNGREAEVVRSPHQCKVLIENQNLRRPVQFSIQTLAENGRMSATTDLMLGEFPRAASRNSMPPHSATEEDGDVDDDDDVASFVSNDDHYRKGERRIFVAVYDYIPSRQSPNKVSAYELVIKAGDVITTFGLQRADGFFFAEVNGRRGLVPASFIEEFSAIQKSNSNLVSRKAGKLSSHKNSEHSSSEQSNVSTGSRSKGQPKRMEKYKDTRL</sequence>
<protein>
    <submittedName>
        <fullName evidence="10">Golgin subfamily B member 1</fullName>
    </submittedName>
</protein>
<feature type="compositionally biased region" description="Pro residues" evidence="6">
    <location>
        <begin position="2810"/>
        <end position="2821"/>
    </location>
</feature>
<feature type="region of interest" description="Disordered" evidence="6">
    <location>
        <begin position="1383"/>
        <end position="1408"/>
    </location>
</feature>
<feature type="compositionally biased region" description="Basic and acidic residues" evidence="6">
    <location>
        <begin position="3211"/>
        <end position="3221"/>
    </location>
</feature>
<feature type="coiled-coil region" evidence="5">
    <location>
        <begin position="2214"/>
        <end position="2416"/>
    </location>
</feature>
<dbReference type="InterPro" id="IPR036116">
    <property type="entry name" value="FN3_sf"/>
</dbReference>
<feature type="region of interest" description="Disordered" evidence="6">
    <location>
        <begin position="3759"/>
        <end position="3803"/>
    </location>
</feature>
<feature type="coiled-coil region" evidence="5">
    <location>
        <begin position="2877"/>
        <end position="2971"/>
    </location>
</feature>
<dbReference type="GeneID" id="106170585"/>
<feature type="region of interest" description="Disordered" evidence="6">
    <location>
        <begin position="914"/>
        <end position="942"/>
    </location>
</feature>
<feature type="region of interest" description="Disordered" evidence="6">
    <location>
        <begin position="3371"/>
        <end position="3392"/>
    </location>
</feature>
<evidence type="ECO:0000259" key="8">
    <source>
        <dbReference type="PROSITE" id="PS50853"/>
    </source>
</evidence>
<feature type="compositionally biased region" description="Polar residues" evidence="6">
    <location>
        <begin position="3504"/>
        <end position="3518"/>
    </location>
</feature>
<feature type="region of interest" description="Disordered" evidence="6">
    <location>
        <begin position="2030"/>
        <end position="2066"/>
    </location>
</feature>
<evidence type="ECO:0000313" key="9">
    <source>
        <dbReference type="Proteomes" id="UP000085678"/>
    </source>
</evidence>
<feature type="region of interest" description="Disordered" evidence="6">
    <location>
        <begin position="3646"/>
        <end position="3667"/>
    </location>
</feature>
<feature type="compositionally biased region" description="Low complexity" evidence="6">
    <location>
        <begin position="3462"/>
        <end position="3477"/>
    </location>
</feature>
<dbReference type="Gene3D" id="2.60.40.10">
    <property type="entry name" value="Immunoglobulins"/>
    <property type="match status" value="1"/>
</dbReference>
<feature type="compositionally biased region" description="Low complexity" evidence="6">
    <location>
        <begin position="2822"/>
        <end position="2832"/>
    </location>
</feature>
<feature type="region of interest" description="Disordered" evidence="6">
    <location>
        <begin position="3056"/>
        <end position="3104"/>
    </location>
</feature>
<dbReference type="OrthoDB" id="4158657at2759"/>
<keyword evidence="3 5" id="KW-0175">Coiled coil</keyword>
<dbReference type="SUPFAM" id="SSF50044">
    <property type="entry name" value="SH3-domain"/>
    <property type="match status" value="2"/>
</dbReference>
<feature type="compositionally biased region" description="Low complexity" evidence="6">
    <location>
        <begin position="2739"/>
        <end position="2755"/>
    </location>
</feature>
<feature type="coiled-coil region" evidence="5">
    <location>
        <begin position="29"/>
        <end position="56"/>
    </location>
</feature>
<accession>A0A1S3J6R6</accession>
<dbReference type="KEGG" id="lak:106170585"/>
<feature type="compositionally biased region" description="Basic and acidic residues" evidence="6">
    <location>
        <begin position="3056"/>
        <end position="3075"/>
    </location>
</feature>
<dbReference type="InterPro" id="IPR024836">
    <property type="entry name" value="JAKMIP"/>
</dbReference>
<dbReference type="GO" id="GO:0019900">
    <property type="term" value="F:kinase binding"/>
    <property type="evidence" value="ECO:0007669"/>
    <property type="project" value="InterPro"/>
</dbReference>
<dbReference type="InParanoid" id="A0A1S3J6R6"/>
<feature type="region of interest" description="Disordered" evidence="6">
    <location>
        <begin position="1027"/>
        <end position="1051"/>
    </location>
</feature>
<dbReference type="PROSITE" id="PS50853">
    <property type="entry name" value="FN3"/>
    <property type="match status" value="1"/>
</dbReference>
<reference evidence="10" key="1">
    <citation type="submission" date="2025-08" db="UniProtKB">
        <authorList>
            <consortium name="RefSeq"/>
        </authorList>
    </citation>
    <scope>IDENTIFICATION</scope>
    <source>
        <tissue evidence="10">Gonads</tissue>
    </source>
</reference>
<gene>
    <name evidence="10" type="primary">LOC106170585</name>
</gene>
<feature type="compositionally biased region" description="Low complexity" evidence="6">
    <location>
        <begin position="15"/>
        <end position="26"/>
    </location>
</feature>
<feature type="compositionally biased region" description="Basic and acidic residues" evidence="6">
    <location>
        <begin position="3371"/>
        <end position="3383"/>
    </location>
</feature>
<dbReference type="PANTHER" id="PTHR18935">
    <property type="entry name" value="GOLGIN SUBFAMILY A MEMBER 4-LIKE ISOFORM X1"/>
    <property type="match status" value="1"/>
</dbReference>
<keyword evidence="9" id="KW-1185">Reference proteome</keyword>
<feature type="domain" description="SH3" evidence="7">
    <location>
        <begin position="3302"/>
        <end position="3369"/>
    </location>
</feature>
<dbReference type="SMART" id="SM00326">
    <property type="entry name" value="SH3"/>
    <property type="match status" value="2"/>
</dbReference>
<feature type="compositionally biased region" description="Basic and acidic residues" evidence="6">
    <location>
        <begin position="1383"/>
        <end position="1405"/>
    </location>
</feature>
<name>A0A1S3J6R6_LINAN</name>
<feature type="compositionally biased region" description="Basic and acidic residues" evidence="6">
    <location>
        <begin position="3276"/>
        <end position="3285"/>
    </location>
</feature>
<evidence type="ECO:0000256" key="1">
    <source>
        <dbReference type="ARBA" id="ARBA00005239"/>
    </source>
</evidence>
<dbReference type="InterPro" id="IPR057884">
    <property type="entry name" value="FN3_RIM-BP1/2/3"/>
</dbReference>
<feature type="coiled-coil region" evidence="5">
    <location>
        <begin position="956"/>
        <end position="983"/>
    </location>
</feature>
<feature type="coiled-coil region" evidence="5">
    <location>
        <begin position="1546"/>
        <end position="1798"/>
    </location>
</feature>
<dbReference type="SUPFAM" id="SSF49265">
    <property type="entry name" value="Fibronectin type III"/>
    <property type="match status" value="1"/>
</dbReference>
<dbReference type="Gene3D" id="2.30.30.40">
    <property type="entry name" value="SH3 Domains"/>
    <property type="match status" value="2"/>
</dbReference>
<keyword evidence="2 4" id="KW-0728">SH3 domain</keyword>
<feature type="region of interest" description="Disordered" evidence="6">
    <location>
        <begin position="1"/>
        <end position="26"/>
    </location>
</feature>